<evidence type="ECO:0000313" key="2">
    <source>
        <dbReference type="Proteomes" id="UP000028561"/>
    </source>
</evidence>
<sequence length="166" mass="19181">MIPEVGKQYFGYLPVAMENYEEPYILVYSHKFESEYNGKTYWVFDAYLRNKVFIGVLTLDDPIVDTLKEITSVVDLVDVHKHQIENPEKNIILGGRYFSYLTNSVYVIYHISKSKRDDSEYGSIAAQIIDIKTGTTSIGEMSIDFLKNNTEIYMPTRHGHIPKDPK</sequence>
<evidence type="ECO:0000313" key="1">
    <source>
        <dbReference type="EMBL" id="AIF71986.1"/>
    </source>
</evidence>
<organism evidence="1 2">
    <name type="scientific">Bacillus phage Riley</name>
    <dbReference type="NCBI Taxonomy" id="1486662"/>
    <lineage>
        <taxon>Viruses</taxon>
        <taxon>Duplodnaviria</taxon>
        <taxon>Heunggongvirae</taxon>
        <taxon>Uroviricota</taxon>
        <taxon>Caudoviricetes</taxon>
        <taxon>Herelleviridae</taxon>
        <taxon>Bastillevirinae</taxon>
        <taxon>Bequatrovirus</taxon>
        <taxon>Bequatrovirus riley</taxon>
    </lineage>
</organism>
<accession>A0A075M4K8</accession>
<dbReference type="KEGG" id="vg:20283097"/>
<reference evidence="2" key="1">
    <citation type="submission" date="2014-09" db="EMBL/GenBank/DDBJ databases">
        <title>Genomic characterization and comparison of seven Myoviridae bacteriophage infecting Bacillus thuringiensis.</title>
        <authorList>
            <person name="Sauder A.B."/>
            <person name="McKenzie Q.R."/>
            <person name="Temple L.M."/>
            <person name="Alexis B.K."/>
            <person name="Al-Atrache Z."/>
            <person name="Lewis L.O."/>
            <person name="Loesser-Casey K.E."/>
            <person name="Mitchell K.J."/>
        </authorList>
    </citation>
    <scope>NUCLEOTIDE SEQUENCE [LARGE SCALE GENOMIC DNA]</scope>
</reference>
<dbReference type="RefSeq" id="YP_009055875.1">
    <property type="nucleotide sequence ID" value="NC_024788.1"/>
</dbReference>
<keyword evidence="2" id="KW-1185">Reference proteome</keyword>
<dbReference type="GeneID" id="20283097"/>
<proteinExistence type="predicted"/>
<reference evidence="1 2" key="2">
    <citation type="journal article" date="2016" name="Virology (Lond)">
        <title>Genomic characterization and comparison of seven Myoviridae bacteriophage infecting Bacillus thuringiensis.</title>
        <authorList>
            <person name="Sauder A.B."/>
            <person name="Quinn M.R."/>
            <person name="Brouillette A."/>
            <person name="Caruso S."/>
            <person name="Cresawn S."/>
            <person name="Erill I."/>
            <person name="Lewis L."/>
            <person name="Loesser-Casey K."/>
            <person name="Pate M."/>
            <person name="Scott C."/>
            <person name="Stockwell S."/>
            <person name="Temple L."/>
        </authorList>
    </citation>
    <scope>NUCLEOTIDE SEQUENCE [LARGE SCALE GENOMIC DNA]</scope>
</reference>
<dbReference type="Proteomes" id="UP000028561">
    <property type="component" value="Segment"/>
</dbReference>
<name>A0A075M4K8_9CAUD</name>
<dbReference type="EMBL" id="KJ489402">
    <property type="protein sequence ID" value="AIF71986.1"/>
    <property type="molecule type" value="Genomic_DNA"/>
</dbReference>
<protein>
    <submittedName>
        <fullName evidence="1">Uncharacterized protein</fullName>
    </submittedName>
</protein>